<evidence type="ECO:0000313" key="5">
    <source>
        <dbReference type="EMBL" id="EOA38739.1"/>
    </source>
</evidence>
<dbReference type="Pfam" id="PF00505">
    <property type="entry name" value="HMG_box"/>
    <property type="match status" value="1"/>
</dbReference>
<dbReference type="InterPro" id="IPR036431">
    <property type="entry name" value="ARID_dom_sf"/>
</dbReference>
<dbReference type="OrthoDB" id="338531at2759"/>
<evidence type="ECO:0000256" key="1">
    <source>
        <dbReference type="PROSITE-ProRule" id="PRU00267"/>
    </source>
</evidence>
<organism evidence="5 6">
    <name type="scientific">Capsella rubella</name>
    <dbReference type="NCBI Taxonomy" id="81985"/>
    <lineage>
        <taxon>Eukaryota</taxon>
        <taxon>Viridiplantae</taxon>
        <taxon>Streptophyta</taxon>
        <taxon>Embryophyta</taxon>
        <taxon>Tracheophyta</taxon>
        <taxon>Spermatophyta</taxon>
        <taxon>Magnoliopsida</taxon>
        <taxon>eudicotyledons</taxon>
        <taxon>Gunneridae</taxon>
        <taxon>Pentapetalae</taxon>
        <taxon>rosids</taxon>
        <taxon>malvids</taxon>
        <taxon>Brassicales</taxon>
        <taxon>Brassicaceae</taxon>
        <taxon>Camelineae</taxon>
        <taxon>Capsella</taxon>
    </lineage>
</organism>
<dbReference type="Gene3D" id="1.10.30.10">
    <property type="entry name" value="High mobility group box domain"/>
    <property type="match status" value="1"/>
</dbReference>
<proteinExistence type="predicted"/>
<keyword evidence="1" id="KW-0539">Nucleus</keyword>
<dbReference type="SMART" id="SM01014">
    <property type="entry name" value="ARID"/>
    <property type="match status" value="1"/>
</dbReference>
<dbReference type="Gene3D" id="1.10.150.60">
    <property type="entry name" value="ARID DNA-binding domain"/>
    <property type="match status" value="1"/>
</dbReference>
<evidence type="ECO:0000259" key="4">
    <source>
        <dbReference type="PROSITE" id="PS51011"/>
    </source>
</evidence>
<dbReference type="PROSITE" id="PS50118">
    <property type="entry name" value="HMG_BOX_2"/>
    <property type="match status" value="1"/>
</dbReference>
<feature type="non-terminal residue" evidence="5">
    <location>
        <position position="1"/>
    </location>
</feature>
<dbReference type="KEGG" id="crb:17898718"/>
<dbReference type="SUPFAM" id="SSF47095">
    <property type="entry name" value="HMG-box"/>
    <property type="match status" value="1"/>
</dbReference>
<dbReference type="eggNOG" id="KOG0381">
    <property type="taxonomic scope" value="Eukaryota"/>
</dbReference>
<feature type="compositionally biased region" description="Basic residues" evidence="2">
    <location>
        <begin position="146"/>
        <end position="157"/>
    </location>
</feature>
<feature type="non-terminal residue" evidence="5">
    <location>
        <position position="312"/>
    </location>
</feature>
<dbReference type="InterPro" id="IPR009071">
    <property type="entry name" value="HMG_box_dom"/>
</dbReference>
<reference evidence="6" key="1">
    <citation type="journal article" date="2013" name="Nat. Genet.">
        <title>The Capsella rubella genome and the genomic consequences of rapid mating system evolution.</title>
        <authorList>
            <person name="Slotte T."/>
            <person name="Hazzouri K.M."/>
            <person name="Agren J.A."/>
            <person name="Koenig D."/>
            <person name="Maumus F."/>
            <person name="Guo Y.L."/>
            <person name="Steige K."/>
            <person name="Platts A.E."/>
            <person name="Escobar J.S."/>
            <person name="Newman L.K."/>
            <person name="Wang W."/>
            <person name="Mandakova T."/>
            <person name="Vello E."/>
            <person name="Smith L.M."/>
            <person name="Henz S.R."/>
            <person name="Steffen J."/>
            <person name="Takuno S."/>
            <person name="Brandvain Y."/>
            <person name="Coop G."/>
            <person name="Andolfatto P."/>
            <person name="Hu T.T."/>
            <person name="Blanchette M."/>
            <person name="Clark R.M."/>
            <person name="Quesneville H."/>
            <person name="Nordborg M."/>
            <person name="Gaut B.S."/>
            <person name="Lysak M.A."/>
            <person name="Jenkins J."/>
            <person name="Grimwood J."/>
            <person name="Chapman J."/>
            <person name="Prochnik S."/>
            <person name="Shu S."/>
            <person name="Rokhsar D."/>
            <person name="Schmutz J."/>
            <person name="Weigel D."/>
            <person name="Wright S.I."/>
        </authorList>
    </citation>
    <scope>NUCLEOTIDE SEQUENCE [LARGE SCALE GENOMIC DNA]</scope>
    <source>
        <strain evidence="6">cv. Monte Gargano</strain>
    </source>
</reference>
<dbReference type="PROSITE" id="PS51011">
    <property type="entry name" value="ARID"/>
    <property type="match status" value="1"/>
</dbReference>
<keyword evidence="1" id="KW-0238">DNA-binding</keyword>
<feature type="domain" description="HMG box" evidence="3">
    <location>
        <begin position="166"/>
        <end position="234"/>
    </location>
</feature>
<keyword evidence="6" id="KW-1185">Reference proteome</keyword>
<sequence length="312" mass="34646">IPIVGGDSLDLHRLFCEVTSRGGLEMVIKDRRCKEVMDAFQFKTTISNAVGVLRKNYLQMLFEFEHVYYFKAPLSEFPSREKALMRLVEKSAIHDDMDVEEAKPGFVFNGVIDGKFENGYFIKVKMGSEELKGVIFQMRDQAPPKTQKHKNKRVKTSHHQEGPQRPKPPRSAYNFFFSEQCAKLKGELGTGAKGSLTKEIGKMWSNLSESDKQDYEEKYLKKKKRVSMELLAAINAVETVAATVKTETIAGIQVVETVAATNAVETGVVTDTTKTVARMEAAETVAETETVETVAATEAIETVAGMDAVAST</sequence>
<dbReference type="Proteomes" id="UP000029121">
    <property type="component" value="Unassembled WGS sequence"/>
</dbReference>
<dbReference type="EMBL" id="KB870805">
    <property type="protein sequence ID" value="EOA38739.1"/>
    <property type="molecule type" value="Genomic_DNA"/>
</dbReference>
<dbReference type="PANTHER" id="PTHR46691:SF6">
    <property type="entry name" value="HIGH MOBILITY GROUP B PROTEIN 10-RELATED"/>
    <property type="match status" value="1"/>
</dbReference>
<dbReference type="AlphaFoldDB" id="R0I8P3"/>
<dbReference type="PANTHER" id="PTHR46691">
    <property type="entry name" value="HIGH MOBILITY GROUP B PROTEIN 9"/>
    <property type="match status" value="1"/>
</dbReference>
<dbReference type="Pfam" id="PF01388">
    <property type="entry name" value="ARID"/>
    <property type="match status" value="1"/>
</dbReference>
<dbReference type="InterPro" id="IPR001606">
    <property type="entry name" value="ARID_dom"/>
</dbReference>
<feature type="domain" description="ARID" evidence="4">
    <location>
        <begin position="1"/>
        <end position="69"/>
    </location>
</feature>
<evidence type="ECO:0000256" key="2">
    <source>
        <dbReference type="SAM" id="MobiDB-lite"/>
    </source>
</evidence>
<name>R0I8P3_9BRAS</name>
<dbReference type="GO" id="GO:0003677">
    <property type="term" value="F:DNA binding"/>
    <property type="evidence" value="ECO:0007669"/>
    <property type="project" value="UniProtKB-UniRule"/>
</dbReference>
<feature type="DNA-binding region" description="HMG box" evidence="1">
    <location>
        <begin position="166"/>
        <end position="234"/>
    </location>
</feature>
<dbReference type="SMART" id="SM00501">
    <property type="entry name" value="BRIGHT"/>
    <property type="match status" value="1"/>
</dbReference>
<evidence type="ECO:0008006" key="7">
    <source>
        <dbReference type="Google" id="ProtNLM"/>
    </source>
</evidence>
<feature type="region of interest" description="Disordered" evidence="2">
    <location>
        <begin position="139"/>
        <end position="171"/>
    </location>
</feature>
<evidence type="ECO:0000259" key="3">
    <source>
        <dbReference type="PROSITE" id="PS50118"/>
    </source>
</evidence>
<dbReference type="STRING" id="81985.R0I8P3"/>
<protein>
    <recommendedName>
        <fullName evidence="7">HMG box domain-containing protein</fullName>
    </recommendedName>
</protein>
<gene>
    <name evidence="5" type="ORF">CARUB_v10010890mg</name>
</gene>
<dbReference type="eggNOG" id="KOG2744">
    <property type="taxonomic scope" value="Eukaryota"/>
</dbReference>
<dbReference type="SUPFAM" id="SSF46774">
    <property type="entry name" value="ARID-like"/>
    <property type="match status" value="1"/>
</dbReference>
<evidence type="ECO:0000313" key="6">
    <source>
        <dbReference type="Proteomes" id="UP000029121"/>
    </source>
</evidence>
<dbReference type="InterPro" id="IPR036910">
    <property type="entry name" value="HMG_box_dom_sf"/>
</dbReference>
<dbReference type="GO" id="GO:0005634">
    <property type="term" value="C:nucleus"/>
    <property type="evidence" value="ECO:0007669"/>
    <property type="project" value="UniProtKB-UniRule"/>
</dbReference>
<accession>R0I8P3</accession>
<dbReference type="SMART" id="SM00398">
    <property type="entry name" value="HMG"/>
    <property type="match status" value="1"/>
</dbReference>